<proteinExistence type="predicted"/>
<name>A0ABQ9XMI8_9EUKA</name>
<protein>
    <submittedName>
        <fullName evidence="1">Uncharacterized protein</fullName>
    </submittedName>
</protein>
<gene>
    <name evidence="1" type="ORF">BLNAU_12435</name>
</gene>
<comment type="caution">
    <text evidence="1">The sequence shown here is derived from an EMBL/GenBank/DDBJ whole genome shotgun (WGS) entry which is preliminary data.</text>
</comment>
<accession>A0ABQ9XMI8</accession>
<dbReference type="Proteomes" id="UP001281761">
    <property type="component" value="Unassembled WGS sequence"/>
</dbReference>
<evidence type="ECO:0000313" key="2">
    <source>
        <dbReference type="Proteomes" id="UP001281761"/>
    </source>
</evidence>
<organism evidence="1 2">
    <name type="scientific">Blattamonas nauphoetae</name>
    <dbReference type="NCBI Taxonomy" id="2049346"/>
    <lineage>
        <taxon>Eukaryota</taxon>
        <taxon>Metamonada</taxon>
        <taxon>Preaxostyla</taxon>
        <taxon>Oxymonadida</taxon>
        <taxon>Blattamonas</taxon>
    </lineage>
</organism>
<dbReference type="EMBL" id="JARBJD010000101">
    <property type="protein sequence ID" value="KAK2952607.1"/>
    <property type="molecule type" value="Genomic_DNA"/>
</dbReference>
<keyword evidence="2" id="KW-1185">Reference proteome</keyword>
<sequence length="325" mass="38069">MKDALTKILVNISNVDTLIASLPSDSSPTTPFISGDNKHIAESLNHLRKKCEDYVLSGWAVMADLTHKITDPHKSSFQTIILDDPSFADLILNSLPFTHKDIRRRTIMAITNIVNVYPSMKEQFITTNLVGRMFEIVDFVSLPLSESKTHFAITRFHSSICRPTAETREAQFEQYRLIRVSVFQPAKHFIIFLFNNWDKLILNEEDTVELEKLLCNIHCRIKNMELRSDEHETDIVSELVKWEVRTMIEMEYEKHYINISLSIGNRTQEWNRNKRERQKRREVLLREDGWDDALELRVVGIEVDTDQTLRHHARLFRKELTFNAD</sequence>
<reference evidence="1 2" key="1">
    <citation type="journal article" date="2022" name="bioRxiv">
        <title>Genomics of Preaxostyla Flagellates Illuminates Evolutionary Transitions and the Path Towards Mitochondrial Loss.</title>
        <authorList>
            <person name="Novak L.V.F."/>
            <person name="Treitli S.C."/>
            <person name="Pyrih J."/>
            <person name="Halakuc P."/>
            <person name="Pipaliya S.V."/>
            <person name="Vacek V."/>
            <person name="Brzon O."/>
            <person name="Soukal P."/>
            <person name="Eme L."/>
            <person name="Dacks J.B."/>
            <person name="Karnkowska A."/>
            <person name="Elias M."/>
            <person name="Hampl V."/>
        </authorList>
    </citation>
    <scope>NUCLEOTIDE SEQUENCE [LARGE SCALE GENOMIC DNA]</scope>
    <source>
        <strain evidence="1">NAU3</strain>
        <tissue evidence="1">Gut</tissue>
    </source>
</reference>
<evidence type="ECO:0000313" key="1">
    <source>
        <dbReference type="EMBL" id="KAK2952607.1"/>
    </source>
</evidence>